<accession>A0A974BU10</accession>
<proteinExistence type="predicted"/>
<gene>
    <name evidence="1" type="ORF">XELAEV_18046693mg</name>
</gene>
<dbReference type="AlphaFoldDB" id="A0A974BU10"/>
<organism evidence="1 2">
    <name type="scientific">Xenopus laevis</name>
    <name type="common">African clawed frog</name>
    <dbReference type="NCBI Taxonomy" id="8355"/>
    <lineage>
        <taxon>Eukaryota</taxon>
        <taxon>Metazoa</taxon>
        <taxon>Chordata</taxon>
        <taxon>Craniata</taxon>
        <taxon>Vertebrata</taxon>
        <taxon>Euteleostomi</taxon>
        <taxon>Amphibia</taxon>
        <taxon>Batrachia</taxon>
        <taxon>Anura</taxon>
        <taxon>Pipoidea</taxon>
        <taxon>Pipidae</taxon>
        <taxon>Xenopodinae</taxon>
        <taxon>Xenopus</taxon>
        <taxon>Xenopus</taxon>
    </lineage>
</organism>
<dbReference type="InterPro" id="IPR004244">
    <property type="entry name" value="Transposase_22"/>
</dbReference>
<dbReference type="OMA" id="CHYYTER"/>
<dbReference type="PANTHER" id="PTHR11505">
    <property type="entry name" value="L1 TRANSPOSABLE ELEMENT-RELATED"/>
    <property type="match status" value="1"/>
</dbReference>
<evidence type="ECO:0000313" key="2">
    <source>
        <dbReference type="Proteomes" id="UP000694892"/>
    </source>
</evidence>
<dbReference type="Proteomes" id="UP000694892">
    <property type="component" value="Chromosome 9_10S"/>
</dbReference>
<name>A0A974BU10_XENLA</name>
<dbReference type="Gene3D" id="3.30.70.1820">
    <property type="entry name" value="L1 transposable element, RRM domain"/>
    <property type="match status" value="1"/>
</dbReference>
<evidence type="ECO:0000313" key="1">
    <source>
        <dbReference type="EMBL" id="OCT60672.1"/>
    </source>
</evidence>
<sequence>MAEESEALSQGASPQRTVVAAGGLPEIIAALPTKEDLLQLLESIKSSQRTETEIIKTEISTLATRLLTIEARQTEIDSNLTRHESAISTQARQIYLLRRGLEDAENCSRRNNVRIRGIPEDIQIAEAKQLLIELFNTLLGRDKDQDQFHRVAGGRPDKPRDILCCIHKFTTKEQILSKAREIKNLRIEEDSIELYQDLALTTITQRQLLRETTGKLRERNIQYKWGFPFALIARHNGKNFIMKEPGDGEQFFRGLGVPPSDLSDWARYVYGPSPKDPQHDPVQQG</sequence>
<evidence type="ECO:0008006" key="3">
    <source>
        <dbReference type="Google" id="ProtNLM"/>
    </source>
</evidence>
<dbReference type="EMBL" id="CM004483">
    <property type="protein sequence ID" value="OCT60672.1"/>
    <property type="molecule type" value="Genomic_DNA"/>
</dbReference>
<reference evidence="2" key="1">
    <citation type="journal article" date="2016" name="Nature">
        <title>Genome evolution in the allotetraploid frog Xenopus laevis.</title>
        <authorList>
            <person name="Session A.M."/>
            <person name="Uno Y."/>
            <person name="Kwon T."/>
            <person name="Chapman J.A."/>
            <person name="Toyoda A."/>
            <person name="Takahashi S."/>
            <person name="Fukui A."/>
            <person name="Hikosaka A."/>
            <person name="Suzuki A."/>
            <person name="Kondo M."/>
            <person name="van Heeringen S.J."/>
            <person name="Quigley I."/>
            <person name="Heinz S."/>
            <person name="Ogino H."/>
            <person name="Ochi H."/>
            <person name="Hellsten U."/>
            <person name="Lyons J.B."/>
            <person name="Simakov O."/>
            <person name="Putnam N."/>
            <person name="Stites J."/>
            <person name="Kuroki Y."/>
            <person name="Tanaka T."/>
            <person name="Michiue T."/>
            <person name="Watanabe M."/>
            <person name="Bogdanovic O."/>
            <person name="Lister R."/>
            <person name="Georgiou G."/>
            <person name="Paranjpe S.S."/>
            <person name="van Kruijsbergen I."/>
            <person name="Shu S."/>
            <person name="Carlson J."/>
            <person name="Kinoshita T."/>
            <person name="Ohta Y."/>
            <person name="Mawaribuchi S."/>
            <person name="Jenkins J."/>
            <person name="Grimwood J."/>
            <person name="Schmutz J."/>
            <person name="Mitros T."/>
            <person name="Mozaffari S.V."/>
            <person name="Suzuki Y."/>
            <person name="Haramoto Y."/>
            <person name="Yamamoto T.S."/>
            <person name="Takagi C."/>
            <person name="Heald R."/>
            <person name="Miller K."/>
            <person name="Haudenschild C."/>
            <person name="Kitzman J."/>
            <person name="Nakayama T."/>
            <person name="Izutsu Y."/>
            <person name="Robert J."/>
            <person name="Fortriede J."/>
            <person name="Burns K."/>
            <person name="Lotay V."/>
            <person name="Karimi K."/>
            <person name="Yasuoka Y."/>
            <person name="Dichmann D.S."/>
            <person name="Flajnik M.F."/>
            <person name="Houston D.W."/>
            <person name="Shendure J."/>
            <person name="DuPasquier L."/>
            <person name="Vize P.D."/>
            <person name="Zorn A.M."/>
            <person name="Ito M."/>
            <person name="Marcotte E.M."/>
            <person name="Wallingford J.B."/>
            <person name="Ito Y."/>
            <person name="Asashima M."/>
            <person name="Ueno N."/>
            <person name="Matsuda Y."/>
            <person name="Veenstra G.J."/>
            <person name="Fujiyama A."/>
            <person name="Harland R.M."/>
            <person name="Taira M."/>
            <person name="Rokhsar D.S."/>
        </authorList>
    </citation>
    <scope>NUCLEOTIDE SEQUENCE [LARGE SCALE GENOMIC DNA]</scope>
    <source>
        <strain evidence="2">J</strain>
    </source>
</reference>
<protein>
    <recommendedName>
        <fullName evidence="3">L1 transposable element RRM domain-containing protein</fullName>
    </recommendedName>
</protein>